<comment type="caution">
    <text evidence="1">The sequence shown here is derived from an EMBL/GenBank/DDBJ whole genome shotgun (WGS) entry which is preliminary data.</text>
</comment>
<dbReference type="Gene3D" id="3.10.450.50">
    <property type="match status" value="1"/>
</dbReference>
<reference evidence="1 2" key="1">
    <citation type="journal article" date="2018" name="Int. J. Syst. Evol. Microbiol.">
        <title>Flavobacterium chryseum sp. nov. and Flavobacterium psychroterrae sp. nov., novel environmental bacteria isolated from Antarctica.</title>
        <authorList>
            <person name="Kralova S."/>
            <person name="Svec P."/>
            <person name="Busse H.J."/>
            <person name="Stankova E."/>
            <person name="Vaczi P."/>
            <person name="Sedlacek I."/>
        </authorList>
    </citation>
    <scope>NUCLEOTIDE SEQUENCE [LARGE SCALE GENOMIC DNA]</scope>
    <source>
        <strain evidence="1 2">CCM 8827</strain>
    </source>
</reference>
<proteinExistence type="predicted"/>
<accession>A0ABS5PEU0</accession>
<name>A0ABS5PEU0_9FLAO</name>
<protein>
    <submittedName>
        <fullName evidence="1">Nuclear transport factor 2 family protein</fullName>
    </submittedName>
</protein>
<gene>
    <name evidence="1" type="ORF">KHA90_17505</name>
</gene>
<dbReference type="SUPFAM" id="SSF54427">
    <property type="entry name" value="NTF2-like"/>
    <property type="match status" value="1"/>
</dbReference>
<keyword evidence="2" id="KW-1185">Reference proteome</keyword>
<organism evidence="1 2">
    <name type="scientific">Flavobacterium psychroterrae</name>
    <dbReference type="NCBI Taxonomy" id="2133767"/>
    <lineage>
        <taxon>Bacteria</taxon>
        <taxon>Pseudomonadati</taxon>
        <taxon>Bacteroidota</taxon>
        <taxon>Flavobacteriia</taxon>
        <taxon>Flavobacteriales</taxon>
        <taxon>Flavobacteriaceae</taxon>
        <taxon>Flavobacterium</taxon>
    </lineage>
</organism>
<sequence>MIDREKIIQNYIDGYNQFDIDKMIADFDDKIIFENIQNGEVNMTLTGFAEFKNQAKEAKKYFSKRFQTVETFRHSDSKTEIDIDYHGVLAMDLPNGMKTGEQLNLTGKSVFEFLDNKIIRLRDIS</sequence>
<dbReference type="RefSeq" id="WP_213303669.1">
    <property type="nucleotide sequence ID" value="NZ_JAGYVZ010000017.1"/>
</dbReference>
<evidence type="ECO:0000313" key="2">
    <source>
        <dbReference type="Proteomes" id="UP000722625"/>
    </source>
</evidence>
<dbReference type="EMBL" id="JAGYVZ010000017">
    <property type="protein sequence ID" value="MBS7232818.1"/>
    <property type="molecule type" value="Genomic_DNA"/>
</dbReference>
<dbReference type="InterPro" id="IPR032710">
    <property type="entry name" value="NTF2-like_dom_sf"/>
</dbReference>
<dbReference type="Proteomes" id="UP000722625">
    <property type="component" value="Unassembled WGS sequence"/>
</dbReference>
<evidence type="ECO:0000313" key="1">
    <source>
        <dbReference type="EMBL" id="MBS7232818.1"/>
    </source>
</evidence>